<evidence type="ECO:0000256" key="1">
    <source>
        <dbReference type="SAM" id="Phobius"/>
    </source>
</evidence>
<accession>A0ABW2SKF2</accession>
<comment type="caution">
    <text evidence="2">The sequence shown here is derived from an EMBL/GenBank/DDBJ whole genome shotgun (WGS) entry which is preliminary data.</text>
</comment>
<dbReference type="Pfam" id="PF04657">
    <property type="entry name" value="DMT_YdcZ"/>
    <property type="match status" value="2"/>
</dbReference>
<dbReference type="PANTHER" id="PTHR34821:SF2">
    <property type="entry name" value="INNER MEMBRANE PROTEIN YDCZ"/>
    <property type="match status" value="1"/>
</dbReference>
<proteinExistence type="predicted"/>
<feature type="transmembrane region" description="Helical" evidence="1">
    <location>
        <begin position="255"/>
        <end position="272"/>
    </location>
</feature>
<keyword evidence="1" id="KW-0812">Transmembrane</keyword>
<organism evidence="2 3">
    <name type="scientific">Schaalia naturae</name>
    <dbReference type="NCBI Taxonomy" id="635203"/>
    <lineage>
        <taxon>Bacteria</taxon>
        <taxon>Bacillati</taxon>
        <taxon>Actinomycetota</taxon>
        <taxon>Actinomycetes</taxon>
        <taxon>Actinomycetales</taxon>
        <taxon>Actinomycetaceae</taxon>
        <taxon>Schaalia</taxon>
    </lineage>
</organism>
<feature type="transmembrane region" description="Helical" evidence="1">
    <location>
        <begin position="86"/>
        <end position="104"/>
    </location>
</feature>
<keyword evidence="1" id="KW-0472">Membrane</keyword>
<keyword evidence="3" id="KW-1185">Reference proteome</keyword>
<reference evidence="3" key="1">
    <citation type="journal article" date="2019" name="Int. J. Syst. Evol. Microbiol.">
        <title>The Global Catalogue of Microorganisms (GCM) 10K type strain sequencing project: providing services to taxonomists for standard genome sequencing and annotation.</title>
        <authorList>
            <consortium name="The Broad Institute Genomics Platform"/>
            <consortium name="The Broad Institute Genome Sequencing Center for Infectious Disease"/>
            <person name="Wu L."/>
            <person name="Ma J."/>
        </authorList>
    </citation>
    <scope>NUCLEOTIDE SEQUENCE [LARGE SCALE GENOMIC DNA]</scope>
    <source>
        <strain evidence="3">CCUG 56698</strain>
    </source>
</reference>
<dbReference type="RefSeq" id="WP_380976239.1">
    <property type="nucleotide sequence ID" value="NZ_JBHTEF010000001.1"/>
</dbReference>
<feature type="transmembrane region" description="Helical" evidence="1">
    <location>
        <begin position="159"/>
        <end position="184"/>
    </location>
</feature>
<feature type="transmembrane region" description="Helical" evidence="1">
    <location>
        <begin position="54"/>
        <end position="74"/>
    </location>
</feature>
<dbReference type="EMBL" id="JBHTEF010000001">
    <property type="protein sequence ID" value="MFC7580604.1"/>
    <property type="molecule type" value="Genomic_DNA"/>
</dbReference>
<evidence type="ECO:0000313" key="2">
    <source>
        <dbReference type="EMBL" id="MFC7580604.1"/>
    </source>
</evidence>
<gene>
    <name evidence="2" type="ORF">ACFQWG_05195</name>
</gene>
<sequence>MPGRRHPGLAFFPGPAVGVLSDQPAWIWAGGILGVVFLTGNLLLLPVLGAVQTVVIPVFGQIAMGLLIDANGWFDGRVVPLGVPRSVGALLVAAGVVGAVVLTPRASPLPARGGDDGRGPRGGPAATWSARGLGLVSGMLSACQTAINAHLGQVLGSPVAAAFTSFAVGSLVLAVIVAVLRTPLRLSRPEGAANPWWMWMGGLLGGAFVLGNVYLAGRVGTGLTVLLTLTGSIIGGLLVDRFGWFGTAPTRTRPIQVAAVLVMLAGAALTRLG</sequence>
<evidence type="ECO:0000313" key="3">
    <source>
        <dbReference type="Proteomes" id="UP001596527"/>
    </source>
</evidence>
<dbReference type="Proteomes" id="UP001596527">
    <property type="component" value="Unassembled WGS sequence"/>
</dbReference>
<keyword evidence="1" id="KW-1133">Transmembrane helix</keyword>
<feature type="transmembrane region" description="Helical" evidence="1">
    <location>
        <begin position="223"/>
        <end position="243"/>
    </location>
</feature>
<name>A0ABW2SKF2_9ACTO</name>
<dbReference type="PANTHER" id="PTHR34821">
    <property type="entry name" value="INNER MEMBRANE PROTEIN YDCZ"/>
    <property type="match status" value="1"/>
</dbReference>
<protein>
    <submittedName>
        <fullName evidence="2">DMT family transporter</fullName>
    </submittedName>
</protein>
<feature type="transmembrane region" description="Helical" evidence="1">
    <location>
        <begin position="196"/>
        <end position="217"/>
    </location>
</feature>
<dbReference type="InterPro" id="IPR006750">
    <property type="entry name" value="YdcZ"/>
</dbReference>
<feature type="transmembrane region" description="Helical" evidence="1">
    <location>
        <begin position="25"/>
        <end position="47"/>
    </location>
</feature>